<evidence type="ECO:0000313" key="2">
    <source>
        <dbReference type="EMBL" id="KAI8038263.1"/>
    </source>
</evidence>
<protein>
    <submittedName>
        <fullName evidence="2">Uncharacterized protein</fullName>
    </submittedName>
</protein>
<dbReference type="EMBL" id="JAMKOV010000008">
    <property type="protein sequence ID" value="KAI8038263.1"/>
    <property type="molecule type" value="Genomic_DNA"/>
</dbReference>
<evidence type="ECO:0000313" key="3">
    <source>
        <dbReference type="Proteomes" id="UP001059596"/>
    </source>
</evidence>
<dbReference type="AlphaFoldDB" id="A0A9P9YK66"/>
<accession>A0A9P9YK66</accession>
<organism evidence="2 3">
    <name type="scientific">Drosophila gunungcola</name>
    <name type="common">fruit fly</name>
    <dbReference type="NCBI Taxonomy" id="103775"/>
    <lineage>
        <taxon>Eukaryota</taxon>
        <taxon>Metazoa</taxon>
        <taxon>Ecdysozoa</taxon>
        <taxon>Arthropoda</taxon>
        <taxon>Hexapoda</taxon>
        <taxon>Insecta</taxon>
        <taxon>Pterygota</taxon>
        <taxon>Neoptera</taxon>
        <taxon>Endopterygota</taxon>
        <taxon>Diptera</taxon>
        <taxon>Brachycera</taxon>
        <taxon>Muscomorpha</taxon>
        <taxon>Ephydroidea</taxon>
        <taxon>Drosophilidae</taxon>
        <taxon>Drosophila</taxon>
        <taxon>Sophophora</taxon>
    </lineage>
</organism>
<feature type="signal peptide" evidence="1">
    <location>
        <begin position="1"/>
        <end position="17"/>
    </location>
</feature>
<sequence>MKIQFIIVSILFGISFAEDECLACDWKSEIHCGTVSNGTCVFTALNRCQVERVSCLREQKGLPPFTQIEKGKCPKGKPKCIKP</sequence>
<evidence type="ECO:0000256" key="1">
    <source>
        <dbReference type="SAM" id="SignalP"/>
    </source>
</evidence>
<feature type="chain" id="PRO_5040286419" evidence="1">
    <location>
        <begin position="18"/>
        <end position="83"/>
    </location>
</feature>
<keyword evidence="1" id="KW-0732">Signal</keyword>
<proteinExistence type="predicted"/>
<gene>
    <name evidence="2" type="ORF">M5D96_008952</name>
</gene>
<keyword evidence="3" id="KW-1185">Reference proteome</keyword>
<dbReference type="OrthoDB" id="7813272at2759"/>
<name>A0A9P9YK66_9MUSC</name>
<dbReference type="Proteomes" id="UP001059596">
    <property type="component" value="Unassembled WGS sequence"/>
</dbReference>
<reference evidence="2" key="1">
    <citation type="journal article" date="2023" name="Genome Biol. Evol.">
        <title>Long-read-based Genome Assembly of Drosophila gunungcola Reveals Fewer Chemosensory Genes in Flower-breeding Species.</title>
        <authorList>
            <person name="Negi A."/>
            <person name="Liao B.Y."/>
            <person name="Yeh S.D."/>
        </authorList>
    </citation>
    <scope>NUCLEOTIDE SEQUENCE</scope>
    <source>
        <strain evidence="2">Sukarami</strain>
    </source>
</reference>
<comment type="caution">
    <text evidence="2">The sequence shown here is derived from an EMBL/GenBank/DDBJ whole genome shotgun (WGS) entry which is preliminary data.</text>
</comment>